<reference evidence="3" key="1">
    <citation type="submission" date="2016-06" db="EMBL/GenBank/DDBJ databases">
        <title>Parallel loss of symbiosis genes in relatives of nitrogen-fixing non-legume Parasponia.</title>
        <authorList>
            <person name="Van Velzen R."/>
            <person name="Holmer R."/>
            <person name="Bu F."/>
            <person name="Rutten L."/>
            <person name="Van Zeijl A."/>
            <person name="Liu W."/>
            <person name="Santuari L."/>
            <person name="Cao Q."/>
            <person name="Sharma T."/>
            <person name="Shen D."/>
            <person name="Roswanjaya Y."/>
            <person name="Wardhani T."/>
            <person name="Kalhor M.S."/>
            <person name="Jansen J."/>
            <person name="Van den Hoogen J."/>
            <person name="Gungor B."/>
            <person name="Hartog M."/>
            <person name="Hontelez J."/>
            <person name="Verver J."/>
            <person name="Yang W.-C."/>
            <person name="Schijlen E."/>
            <person name="Repin R."/>
            <person name="Schilthuizen M."/>
            <person name="Schranz E."/>
            <person name="Heidstra R."/>
            <person name="Miyata K."/>
            <person name="Fedorova E."/>
            <person name="Kohlen W."/>
            <person name="Bisseling T."/>
            <person name="Smit S."/>
            <person name="Geurts R."/>
        </authorList>
    </citation>
    <scope>NUCLEOTIDE SEQUENCE [LARGE SCALE GENOMIC DNA]</scope>
    <source>
        <strain evidence="3">cv. WU1-14</strain>
    </source>
</reference>
<name>A0A2P5BTB6_PARAD</name>
<evidence type="ECO:0000256" key="1">
    <source>
        <dbReference type="SAM" id="MobiDB-lite"/>
    </source>
</evidence>
<comment type="caution">
    <text evidence="2">The sequence shown here is derived from an EMBL/GenBank/DDBJ whole genome shotgun (WGS) entry which is preliminary data.</text>
</comment>
<dbReference type="AlphaFoldDB" id="A0A2P5BTB6"/>
<organism evidence="2 3">
    <name type="scientific">Parasponia andersonii</name>
    <name type="common">Sponia andersonii</name>
    <dbReference type="NCBI Taxonomy" id="3476"/>
    <lineage>
        <taxon>Eukaryota</taxon>
        <taxon>Viridiplantae</taxon>
        <taxon>Streptophyta</taxon>
        <taxon>Embryophyta</taxon>
        <taxon>Tracheophyta</taxon>
        <taxon>Spermatophyta</taxon>
        <taxon>Magnoliopsida</taxon>
        <taxon>eudicotyledons</taxon>
        <taxon>Gunneridae</taxon>
        <taxon>Pentapetalae</taxon>
        <taxon>rosids</taxon>
        <taxon>fabids</taxon>
        <taxon>Rosales</taxon>
        <taxon>Cannabaceae</taxon>
        <taxon>Parasponia</taxon>
    </lineage>
</organism>
<gene>
    <name evidence="2" type="ORF">PanWU01x14_212480</name>
</gene>
<evidence type="ECO:0000313" key="2">
    <source>
        <dbReference type="EMBL" id="PON52005.1"/>
    </source>
</evidence>
<dbReference type="EMBL" id="JXTB01000226">
    <property type="protein sequence ID" value="PON52005.1"/>
    <property type="molecule type" value="Genomic_DNA"/>
</dbReference>
<proteinExistence type="predicted"/>
<sequence length="131" mass="14939">MSLRFTGFTAAPPPGSVNYNQFDEETECDPDEETIQGETLAILYQQDIPDDESDTDDEDDTWFAHQRRLVRHAIPQEGDGINKSSTAMMERNPGNWDSLEAEGSSRWHTMVRYDAPDWYNNPAPIEPSGWD</sequence>
<protein>
    <submittedName>
        <fullName evidence="2">Uncharacterized protein</fullName>
    </submittedName>
</protein>
<keyword evidence="3" id="KW-1185">Reference proteome</keyword>
<accession>A0A2P5BTB6</accession>
<feature type="region of interest" description="Disordered" evidence="1">
    <location>
        <begin position="73"/>
        <end position="103"/>
    </location>
</feature>
<dbReference type="Proteomes" id="UP000237105">
    <property type="component" value="Unassembled WGS sequence"/>
</dbReference>
<evidence type="ECO:0000313" key="3">
    <source>
        <dbReference type="Proteomes" id="UP000237105"/>
    </source>
</evidence>
<feature type="non-terminal residue" evidence="2">
    <location>
        <position position="131"/>
    </location>
</feature>